<dbReference type="EMBL" id="CP007033">
    <property type="protein sequence ID" value="AHF10803.1"/>
    <property type="molecule type" value="Genomic_DNA"/>
</dbReference>
<evidence type="ECO:0000259" key="1">
    <source>
        <dbReference type="Pfam" id="PF21688"/>
    </source>
</evidence>
<dbReference type="PIRSF" id="PIRSF038984">
    <property type="entry name" value="FAD_binding_protein"/>
    <property type="match status" value="1"/>
</dbReference>
<proteinExistence type="predicted"/>
<dbReference type="Gene3D" id="3.30.70.2700">
    <property type="match status" value="1"/>
</dbReference>
<dbReference type="RefSeq" id="WP_019226800.1">
    <property type="nucleotide sequence ID" value="NZ_CP007033.1"/>
</dbReference>
<name>A0ABN4BZS0_DEHRP</name>
<dbReference type="Proteomes" id="UP000018934">
    <property type="component" value="Chromosome"/>
</dbReference>
<dbReference type="Pfam" id="PF21688">
    <property type="entry name" value="FAD-depend_C"/>
    <property type="match status" value="1"/>
</dbReference>
<feature type="domain" description="FAD-dependent protein C-terminal" evidence="1">
    <location>
        <begin position="285"/>
        <end position="480"/>
    </location>
</feature>
<dbReference type="SUPFAM" id="SSF51905">
    <property type="entry name" value="FAD/NAD(P)-binding domain"/>
    <property type="match status" value="1"/>
</dbReference>
<gene>
    <name evidence="2" type="ORF">DEHRE_12600</name>
</gene>
<keyword evidence="3" id="KW-1185">Reference proteome</keyword>
<dbReference type="InterPro" id="IPR049516">
    <property type="entry name" value="FAD-depend_C"/>
</dbReference>
<dbReference type="Gene3D" id="3.50.50.60">
    <property type="entry name" value="FAD/NAD(P)-binding domain"/>
    <property type="match status" value="2"/>
</dbReference>
<evidence type="ECO:0000313" key="2">
    <source>
        <dbReference type="EMBL" id="AHF10803.1"/>
    </source>
</evidence>
<dbReference type="InterPro" id="IPR036188">
    <property type="entry name" value="FAD/NAD-bd_sf"/>
</dbReference>
<protein>
    <recommendedName>
        <fullName evidence="1">FAD-dependent protein C-terminal domain-containing protein</fullName>
    </recommendedName>
</protein>
<evidence type="ECO:0000313" key="3">
    <source>
        <dbReference type="Proteomes" id="UP000018934"/>
    </source>
</evidence>
<sequence>MNLIWSDLKLPVDQDEGELPDILARRLRVTREKINNLRILRRSVDARQKPELFFVYTVEFCAQISGPELRKAMAHYPRLKEKVFVPEHPLNGYPASKLAFRPIVVGTGPAGYFAALTLARKGYRPLVLERGDKVEDRSGTVEHFWNTGILDPESNVQFGEGGAGTFSDGKLTTRIDDRRVREVLESFVEFGASPEILYAAKPHIGTDILKKVVAAMRAKIEALGGEVLFRTKVTGLKTANNQLEAVEIDGAEMIPAETVILAVGHSARDVYQFLKVLGVQLEAKPLAVGLRIEHRQEYVNLTQYGVPFHARLGPADYQLTYKDISSGRGAYTFCMCPGGQVIASSSEDGGIVTNGMSNFSRDTAIANSAVVVTVSPKDFASSDPLAGIDFQREWEQKAFLAGGRNYWVPAQSVQDFLRNRLTKKFSLVPTYRPGYTSVDLHTILPDEIGSVIERALLAFDQKMKGFAGAEATLSGIESRTSAPVRILRNESGQSVNLKGLFPAGEGAGYAGGITSSAVDGLRAAEKLMAQYTPKE</sequence>
<dbReference type="PANTHER" id="PTHR42842">
    <property type="entry name" value="FAD/NAD(P)-BINDING OXIDOREDUCTASE"/>
    <property type="match status" value="1"/>
</dbReference>
<dbReference type="PANTHER" id="PTHR42842:SF3">
    <property type="entry name" value="FAD_NAD(P)-BINDING OXIDOREDUCTASE FAMILY PROTEIN"/>
    <property type="match status" value="1"/>
</dbReference>
<reference evidence="2 3" key="1">
    <citation type="journal article" date="2013" name="Stand. Genomic Sci.">
        <title>Complete genome sequence of Dehalobacter restrictus PER-K23(T.).</title>
        <authorList>
            <person name="Kruse T."/>
            <person name="Maillard J."/>
            <person name="Goodwin L."/>
            <person name="Woyke T."/>
            <person name="Teshima H."/>
            <person name="Bruce D."/>
            <person name="Detter C."/>
            <person name="Tapia R."/>
            <person name="Han C."/>
            <person name="Huntemann M."/>
            <person name="Wei C.L."/>
            <person name="Han J."/>
            <person name="Chen A."/>
            <person name="Kyrpides N."/>
            <person name="Szeto E."/>
            <person name="Markowitz V."/>
            <person name="Ivanova N."/>
            <person name="Pagani I."/>
            <person name="Pati A."/>
            <person name="Pitluck S."/>
            <person name="Nolan M."/>
            <person name="Holliger C."/>
            <person name="Smidt H."/>
        </authorList>
    </citation>
    <scope>NUCLEOTIDE SEQUENCE [LARGE SCALE GENOMIC DNA]</scope>
    <source>
        <strain evidence="3">DSM 9455</strain>
    </source>
</reference>
<dbReference type="InterPro" id="IPR028348">
    <property type="entry name" value="FAD-binding_protein"/>
</dbReference>
<accession>A0ABN4BZS0</accession>
<organism evidence="2 3">
    <name type="scientific">Dehalobacter restrictus (strain DSM 9455 / PER-K23)</name>
    <dbReference type="NCBI Taxonomy" id="871738"/>
    <lineage>
        <taxon>Bacteria</taxon>
        <taxon>Bacillati</taxon>
        <taxon>Bacillota</taxon>
        <taxon>Clostridia</taxon>
        <taxon>Eubacteriales</taxon>
        <taxon>Desulfitobacteriaceae</taxon>
        <taxon>Dehalobacter</taxon>
    </lineage>
</organism>
<dbReference type="PRINTS" id="PR00368">
    <property type="entry name" value="FADPNR"/>
</dbReference>